<gene>
    <name evidence="5" type="ORF">OE647_12440</name>
</gene>
<proteinExistence type="inferred from homology"/>
<comment type="similarity">
    <text evidence="2">Belongs to the ribose-phosphate pyrophosphokinase family.</text>
</comment>
<dbReference type="EMBL" id="JAOWLA010000011">
    <property type="protein sequence ID" value="MCV2865533.1"/>
    <property type="molecule type" value="Genomic_DNA"/>
</dbReference>
<dbReference type="Pfam" id="PF13793">
    <property type="entry name" value="Pribosyltran_N"/>
    <property type="match status" value="1"/>
</dbReference>
<dbReference type="InterPro" id="IPR000836">
    <property type="entry name" value="PRTase_dom"/>
</dbReference>
<dbReference type="RefSeq" id="WP_263722057.1">
    <property type="nucleotide sequence ID" value="NZ_JAOWLA010000011.1"/>
</dbReference>
<keyword evidence="6" id="KW-1185">Reference proteome</keyword>
<sequence>MTCALVALPGNEAFTATLAKALGTEVLKVTWHRFPDGETNLRFDTSPAGRSIAIVATLDRPDAKLLPLAFCAATARDLGAPRVGLVAPYLCYMRQDRRFVAGEGITAHYFPRMIAQWFDWMVTADPHLHRIHDLSEVYPIPTRVVHCAEAAGRWIKAHIDRPLIVGPDEESAQWADVIAQTAGAPAIVLRKTRHGDKDVTVEIPNLSEWAGYQPVLVDDIVSSGHSMVETIRRLRAQGLAAPWSVAVHAVFAGSAEAEIRAAGITGLATCNTIVHPTNAIDVAGLFIDPVRDLV</sequence>
<dbReference type="PANTHER" id="PTHR10210:SF41">
    <property type="entry name" value="RIBOSE-PHOSPHATE PYROPHOSPHOKINASE 1, CHLOROPLASTIC"/>
    <property type="match status" value="1"/>
</dbReference>
<dbReference type="Gene3D" id="3.40.50.2020">
    <property type="match status" value="2"/>
</dbReference>
<dbReference type="CDD" id="cd06223">
    <property type="entry name" value="PRTases_typeI"/>
    <property type="match status" value="1"/>
</dbReference>
<accession>A0ABT2Z363</accession>
<dbReference type="InterPro" id="IPR029099">
    <property type="entry name" value="Pribosyltran_N"/>
</dbReference>
<evidence type="ECO:0000256" key="1">
    <source>
        <dbReference type="ARBA" id="ARBA00022727"/>
    </source>
</evidence>
<protein>
    <submittedName>
        <fullName evidence="5">Ribose-phosphate pyrophosphokinase</fullName>
    </submittedName>
</protein>
<dbReference type="PANTHER" id="PTHR10210">
    <property type="entry name" value="RIBOSE-PHOSPHATE DIPHOSPHOKINASE FAMILY MEMBER"/>
    <property type="match status" value="1"/>
</dbReference>
<keyword evidence="1 2" id="KW-0545">Nucleotide biosynthesis</keyword>
<dbReference type="NCBIfam" id="NF005537">
    <property type="entry name" value="PRK07199.1"/>
    <property type="match status" value="1"/>
</dbReference>
<comment type="caution">
    <text evidence="5">The sequence shown here is derived from an EMBL/GenBank/DDBJ whole genome shotgun (WGS) entry which is preliminary data.</text>
</comment>
<evidence type="ECO:0000313" key="5">
    <source>
        <dbReference type="EMBL" id="MCV2865533.1"/>
    </source>
</evidence>
<dbReference type="SMART" id="SM01400">
    <property type="entry name" value="Pribosyltran_N"/>
    <property type="match status" value="1"/>
</dbReference>
<dbReference type="Pfam" id="PF00156">
    <property type="entry name" value="Pribosyltran"/>
    <property type="match status" value="1"/>
</dbReference>
<name>A0ABT2Z363_9RHOB</name>
<feature type="domain" description="Phosphoribosyltransferase" evidence="3">
    <location>
        <begin position="135"/>
        <end position="269"/>
    </location>
</feature>
<evidence type="ECO:0000259" key="4">
    <source>
        <dbReference type="Pfam" id="PF13793"/>
    </source>
</evidence>
<dbReference type="SUPFAM" id="SSF53271">
    <property type="entry name" value="PRTase-like"/>
    <property type="match status" value="2"/>
</dbReference>
<organism evidence="5 6">
    <name type="scientific">Albidovulum sediminicola</name>
    <dbReference type="NCBI Taxonomy" id="2984331"/>
    <lineage>
        <taxon>Bacteria</taxon>
        <taxon>Pseudomonadati</taxon>
        <taxon>Pseudomonadota</taxon>
        <taxon>Alphaproteobacteria</taxon>
        <taxon>Rhodobacterales</taxon>
        <taxon>Paracoccaceae</taxon>
        <taxon>Albidovulum</taxon>
    </lineage>
</organism>
<evidence type="ECO:0000259" key="3">
    <source>
        <dbReference type="Pfam" id="PF00156"/>
    </source>
</evidence>
<feature type="domain" description="Ribose-phosphate pyrophosphokinase N-terminal" evidence="4">
    <location>
        <begin position="5"/>
        <end position="115"/>
    </location>
</feature>
<evidence type="ECO:0000313" key="6">
    <source>
        <dbReference type="Proteomes" id="UP001652503"/>
    </source>
</evidence>
<reference evidence="5 6" key="1">
    <citation type="submission" date="2022-10" db="EMBL/GenBank/DDBJ databases">
        <title>Defluviimonas sp. nov., isolated from ocean surface water.</title>
        <authorList>
            <person name="He W."/>
            <person name="Wang L."/>
            <person name="Zhang D.-F."/>
        </authorList>
    </citation>
    <scope>NUCLEOTIDE SEQUENCE [LARGE SCALE GENOMIC DNA]</scope>
    <source>
        <strain evidence="5 6">WL0075</strain>
    </source>
</reference>
<dbReference type="InterPro" id="IPR005946">
    <property type="entry name" value="Rib-P_diPkinase"/>
</dbReference>
<evidence type="ECO:0000256" key="2">
    <source>
        <dbReference type="RuleBase" id="RU004324"/>
    </source>
</evidence>
<dbReference type="NCBIfam" id="TIGR01251">
    <property type="entry name" value="ribP_PPkin"/>
    <property type="match status" value="1"/>
</dbReference>
<dbReference type="Proteomes" id="UP001652503">
    <property type="component" value="Unassembled WGS sequence"/>
</dbReference>
<dbReference type="InterPro" id="IPR029057">
    <property type="entry name" value="PRTase-like"/>
</dbReference>